<dbReference type="GO" id="GO:0009897">
    <property type="term" value="C:external side of plasma membrane"/>
    <property type="evidence" value="ECO:0007669"/>
    <property type="project" value="TreeGrafter"/>
</dbReference>
<name>A0A8C6FJT0_MOSMO</name>
<reference evidence="16" key="2">
    <citation type="submission" date="2025-09" db="UniProtKB">
        <authorList>
            <consortium name="Ensembl"/>
        </authorList>
    </citation>
    <scope>IDENTIFICATION</scope>
</reference>
<accession>A0A8C6FJT0</accession>
<keyword evidence="17" id="KW-1185">Reference proteome</keyword>
<dbReference type="FunFam" id="2.60.120.920:FF:000040">
    <property type="entry name" value="Ret finger protein-like 4A"/>
    <property type="match status" value="1"/>
</dbReference>
<dbReference type="PANTHER" id="PTHR24100:SF67">
    <property type="entry name" value="BUTYROPHILIN SUBFAMILY 1 MEMBER A1"/>
    <property type="match status" value="1"/>
</dbReference>
<dbReference type="InterPro" id="IPR003879">
    <property type="entry name" value="Butyrophylin_SPRY"/>
</dbReference>
<dbReference type="GO" id="GO:0050852">
    <property type="term" value="P:T cell receptor signaling pathway"/>
    <property type="evidence" value="ECO:0007669"/>
    <property type="project" value="TreeGrafter"/>
</dbReference>
<dbReference type="InterPro" id="IPR001870">
    <property type="entry name" value="B30.2/SPRY"/>
</dbReference>
<evidence type="ECO:0000313" key="16">
    <source>
        <dbReference type="Ensembl" id="ENSMMSP00000010622.1"/>
    </source>
</evidence>
<evidence type="ECO:0000256" key="2">
    <source>
        <dbReference type="ARBA" id="ARBA00007591"/>
    </source>
</evidence>
<dbReference type="InterPro" id="IPR053896">
    <property type="entry name" value="BTN3A2-like_Ig-C"/>
</dbReference>
<comment type="subcellular location">
    <subcellularLocation>
        <location evidence="1">Membrane</location>
        <topology evidence="1">Single-pass type I membrane protein</topology>
    </subcellularLocation>
</comment>
<organism evidence="16 17">
    <name type="scientific">Moschus moschiferus</name>
    <name type="common">Siberian musk deer</name>
    <name type="synonym">Moschus sibiricus</name>
    <dbReference type="NCBI Taxonomy" id="68415"/>
    <lineage>
        <taxon>Eukaryota</taxon>
        <taxon>Metazoa</taxon>
        <taxon>Chordata</taxon>
        <taxon>Craniata</taxon>
        <taxon>Vertebrata</taxon>
        <taxon>Euteleostomi</taxon>
        <taxon>Mammalia</taxon>
        <taxon>Eutheria</taxon>
        <taxon>Laurasiatheria</taxon>
        <taxon>Artiodactyla</taxon>
        <taxon>Ruminantia</taxon>
        <taxon>Pecora</taxon>
        <taxon>Moschidae</taxon>
        <taxon>Moschus</taxon>
    </lineage>
</organism>
<dbReference type="PRINTS" id="PR01407">
    <property type="entry name" value="BUTYPHLNCDUF"/>
</dbReference>
<evidence type="ECO:0000256" key="11">
    <source>
        <dbReference type="SAM" id="MobiDB-lite"/>
    </source>
</evidence>
<evidence type="ECO:0000256" key="9">
    <source>
        <dbReference type="ARBA" id="ARBA00023136"/>
    </source>
</evidence>
<dbReference type="Proteomes" id="UP000694544">
    <property type="component" value="Unplaced"/>
</dbReference>
<keyword evidence="10" id="KW-0393">Immunoglobulin domain</keyword>
<evidence type="ECO:0000256" key="7">
    <source>
        <dbReference type="ARBA" id="ARBA00022833"/>
    </source>
</evidence>
<dbReference type="PROSITE" id="PS50835">
    <property type="entry name" value="IG_LIKE"/>
    <property type="match status" value="2"/>
</dbReference>
<keyword evidence="6" id="KW-0863">Zinc-finger</keyword>
<dbReference type="SUPFAM" id="SSF49899">
    <property type="entry name" value="Concanavalin A-like lectins/glucanases"/>
    <property type="match status" value="1"/>
</dbReference>
<dbReference type="Pfam" id="PF00622">
    <property type="entry name" value="SPRY"/>
    <property type="match status" value="1"/>
</dbReference>
<protein>
    <recommendedName>
        <fullName evidence="18">Butyrophilin subfamily 1 member A1</fullName>
    </recommendedName>
</protein>
<evidence type="ECO:0000259" key="15">
    <source>
        <dbReference type="PROSITE" id="PS50835"/>
    </source>
</evidence>
<evidence type="ECO:0000256" key="3">
    <source>
        <dbReference type="ARBA" id="ARBA00022692"/>
    </source>
</evidence>
<evidence type="ECO:0000256" key="13">
    <source>
        <dbReference type="SAM" id="SignalP"/>
    </source>
</evidence>
<dbReference type="SMART" id="SM00409">
    <property type="entry name" value="IG"/>
    <property type="match status" value="1"/>
</dbReference>
<keyword evidence="7" id="KW-0862">Zinc</keyword>
<feature type="signal peptide" evidence="13">
    <location>
        <begin position="1"/>
        <end position="28"/>
    </location>
</feature>
<feature type="domain" description="Ig-like" evidence="15">
    <location>
        <begin position="5"/>
        <end position="124"/>
    </location>
</feature>
<dbReference type="GO" id="GO:0005102">
    <property type="term" value="F:signaling receptor binding"/>
    <property type="evidence" value="ECO:0007669"/>
    <property type="project" value="TreeGrafter"/>
</dbReference>
<dbReference type="InterPro" id="IPR043136">
    <property type="entry name" value="B30.2/SPRY_sf"/>
</dbReference>
<keyword evidence="5 13" id="KW-0732">Signal</keyword>
<dbReference type="Pfam" id="PF07686">
    <property type="entry name" value="V-set"/>
    <property type="match status" value="1"/>
</dbReference>
<dbReference type="AlphaFoldDB" id="A0A8C6FJT0"/>
<sequence>MVCSPDFSLLRDLFLILLFQMSMWGSDSFSVTGPSEPIVAMLGADTVLPCRVYPVMNVEDMEIRWFRNQFSEAVFVYQNGMEHVGEQLVDFKGRAELVKDYITEGRVAVRIHSLRVSDNGMYKCFFKKGTDFEEAILELKVIGLGSDPRIFLVGPEDGGIRLKCTGKGWFPQPEVQWEDVKGEKIPSVSEDETQDDDGLFQIEASLIVRDSSKTQVSCSMKNPFFGQEQVETIFIPESFFPRPSPWKAAFAVTLVIVGISVGAIVYLAWKERRGKKKLSKVKEEKEKESKAKGKTRHQTWWGYVTSWIYWRKEQFKAVPVTLDPKTAHPNLVLSENKQHISLKNNVPQNGDASTHKEQSISEAIFSVLGEKPLTTERQCWEVEVKMRTEAGSATRCALGVCSDTVKRDGWFVESPEKNFWVLVKEEGKVIFPTSQKSSPSLRQQPHRIGVFLDWADGNVSFYNMADGSHIYSITGIAFCGTLYPYFSLRGTGTSLTICSTSDHPGNCPDSSPKTSRTHLSSCDTSVPQEANSLLQEVNVSTSTASAQASKSSVVQESCPS</sequence>
<dbReference type="Gene3D" id="2.60.40.10">
    <property type="entry name" value="Immunoglobulins"/>
    <property type="match status" value="2"/>
</dbReference>
<feature type="domain" description="Ig-like" evidence="15">
    <location>
        <begin position="148"/>
        <end position="234"/>
    </location>
</feature>
<evidence type="ECO:0000259" key="14">
    <source>
        <dbReference type="PROSITE" id="PS50188"/>
    </source>
</evidence>
<dbReference type="Pfam" id="PF22705">
    <property type="entry name" value="C2-set_3"/>
    <property type="match status" value="1"/>
</dbReference>
<keyword evidence="8 12" id="KW-1133">Transmembrane helix</keyword>
<dbReference type="GO" id="GO:0001817">
    <property type="term" value="P:regulation of cytokine production"/>
    <property type="evidence" value="ECO:0007669"/>
    <property type="project" value="TreeGrafter"/>
</dbReference>
<dbReference type="InterPro" id="IPR013320">
    <property type="entry name" value="ConA-like_dom_sf"/>
</dbReference>
<dbReference type="GO" id="GO:0005737">
    <property type="term" value="C:cytoplasm"/>
    <property type="evidence" value="ECO:0007669"/>
    <property type="project" value="UniProtKB-ARBA"/>
</dbReference>
<dbReference type="PROSITE" id="PS50188">
    <property type="entry name" value="B302_SPRY"/>
    <property type="match status" value="1"/>
</dbReference>
<feature type="region of interest" description="Disordered" evidence="11">
    <location>
        <begin position="502"/>
        <end position="524"/>
    </location>
</feature>
<evidence type="ECO:0000313" key="17">
    <source>
        <dbReference type="Proteomes" id="UP000694544"/>
    </source>
</evidence>
<dbReference type="SUPFAM" id="SSF48726">
    <property type="entry name" value="Immunoglobulin"/>
    <property type="match status" value="2"/>
</dbReference>
<evidence type="ECO:0000256" key="10">
    <source>
        <dbReference type="ARBA" id="ARBA00023319"/>
    </source>
</evidence>
<dbReference type="Gene3D" id="2.60.120.920">
    <property type="match status" value="1"/>
</dbReference>
<dbReference type="Pfam" id="PF13765">
    <property type="entry name" value="PRY"/>
    <property type="match status" value="1"/>
</dbReference>
<dbReference type="InterPro" id="IPR050504">
    <property type="entry name" value="IgSF_BTN/MOG"/>
</dbReference>
<evidence type="ECO:0000256" key="6">
    <source>
        <dbReference type="ARBA" id="ARBA00022771"/>
    </source>
</evidence>
<reference evidence="16" key="1">
    <citation type="submission" date="2025-08" db="UniProtKB">
        <authorList>
            <consortium name="Ensembl"/>
        </authorList>
    </citation>
    <scope>IDENTIFICATION</scope>
</reference>
<evidence type="ECO:0008006" key="18">
    <source>
        <dbReference type="Google" id="ProtNLM"/>
    </source>
</evidence>
<dbReference type="FunFam" id="2.60.40.10:FF:000208">
    <property type="entry name" value="Butyrophilin subfamily 1 member A1"/>
    <property type="match status" value="1"/>
</dbReference>
<keyword evidence="3 12" id="KW-0812">Transmembrane</keyword>
<dbReference type="InterPro" id="IPR003599">
    <property type="entry name" value="Ig_sub"/>
</dbReference>
<dbReference type="FunFam" id="2.60.40.10:FF:000088">
    <property type="entry name" value="Butyrophilin subfamily 1 member A1"/>
    <property type="match status" value="1"/>
</dbReference>
<keyword evidence="4" id="KW-0479">Metal-binding</keyword>
<dbReference type="CDD" id="cd05713">
    <property type="entry name" value="IgV_MOG_like"/>
    <property type="match status" value="1"/>
</dbReference>
<evidence type="ECO:0000256" key="1">
    <source>
        <dbReference type="ARBA" id="ARBA00004479"/>
    </source>
</evidence>
<dbReference type="GeneTree" id="ENSGT00940000164957"/>
<dbReference type="Ensembl" id="ENSMMST00000011733.1">
    <property type="protein sequence ID" value="ENSMMSP00000010622.1"/>
    <property type="gene ID" value="ENSMMSG00000008139.1"/>
</dbReference>
<comment type="similarity">
    <text evidence="2">Belongs to the immunoglobulin superfamily. BTN/MOG family.</text>
</comment>
<evidence type="ECO:0000256" key="12">
    <source>
        <dbReference type="SAM" id="Phobius"/>
    </source>
</evidence>
<dbReference type="GO" id="GO:0008270">
    <property type="term" value="F:zinc ion binding"/>
    <property type="evidence" value="ECO:0007669"/>
    <property type="project" value="UniProtKB-KW"/>
</dbReference>
<feature type="chain" id="PRO_5034961027" description="Butyrophilin subfamily 1 member A1" evidence="13">
    <location>
        <begin position="29"/>
        <end position="560"/>
    </location>
</feature>
<dbReference type="InterPro" id="IPR007110">
    <property type="entry name" value="Ig-like_dom"/>
</dbReference>
<evidence type="ECO:0000256" key="4">
    <source>
        <dbReference type="ARBA" id="ARBA00022723"/>
    </source>
</evidence>
<dbReference type="SMART" id="SM00406">
    <property type="entry name" value="IGv"/>
    <property type="match status" value="1"/>
</dbReference>
<dbReference type="InterPro" id="IPR006574">
    <property type="entry name" value="PRY"/>
</dbReference>
<dbReference type="InterPro" id="IPR003877">
    <property type="entry name" value="SPRY_dom"/>
</dbReference>
<feature type="domain" description="B30.2/SPRY" evidence="14">
    <location>
        <begin position="300"/>
        <end position="504"/>
    </location>
</feature>
<dbReference type="InterPro" id="IPR013106">
    <property type="entry name" value="Ig_V-set"/>
</dbReference>
<keyword evidence="9 12" id="KW-0472">Membrane</keyword>
<evidence type="ECO:0000256" key="8">
    <source>
        <dbReference type="ARBA" id="ARBA00022989"/>
    </source>
</evidence>
<proteinExistence type="inferred from homology"/>
<dbReference type="InterPro" id="IPR013783">
    <property type="entry name" value="Ig-like_fold"/>
</dbReference>
<dbReference type="PANTHER" id="PTHR24100">
    <property type="entry name" value="BUTYROPHILIN"/>
    <property type="match status" value="1"/>
</dbReference>
<dbReference type="SMART" id="SM00449">
    <property type="entry name" value="SPRY"/>
    <property type="match status" value="1"/>
</dbReference>
<evidence type="ECO:0000256" key="5">
    <source>
        <dbReference type="ARBA" id="ARBA00022729"/>
    </source>
</evidence>
<dbReference type="InterPro" id="IPR036179">
    <property type="entry name" value="Ig-like_dom_sf"/>
</dbReference>
<feature type="transmembrane region" description="Helical" evidence="12">
    <location>
        <begin position="248"/>
        <end position="269"/>
    </location>
</feature>